<comment type="caution">
    <text evidence="15">The sequence shown here is derived from an EMBL/GenBank/DDBJ whole genome shotgun (WGS) entry which is preliminary data.</text>
</comment>
<keyword evidence="16" id="KW-1185">Reference proteome</keyword>
<dbReference type="Proteomes" id="UP001319180">
    <property type="component" value="Unassembled WGS sequence"/>
</dbReference>
<name>A0AAP2GKX1_9BACT</name>
<evidence type="ECO:0000256" key="1">
    <source>
        <dbReference type="ARBA" id="ARBA00004571"/>
    </source>
</evidence>
<dbReference type="Gene3D" id="2.60.40.1120">
    <property type="entry name" value="Carboxypeptidase-like, regulatory domain"/>
    <property type="match status" value="1"/>
</dbReference>
<dbReference type="InterPro" id="IPR023996">
    <property type="entry name" value="TonB-dep_OMP_SusC/RagA"/>
</dbReference>
<dbReference type="InterPro" id="IPR012910">
    <property type="entry name" value="Plug_dom"/>
</dbReference>
<dbReference type="InterPro" id="IPR008969">
    <property type="entry name" value="CarboxyPept-like_regulatory"/>
</dbReference>
<protein>
    <submittedName>
        <fullName evidence="15">SusC/RagA family TonB-linked outer membrane protein</fullName>
    </submittedName>
</protein>
<comment type="similarity">
    <text evidence="10 11">Belongs to the TonB-dependent receptor family.</text>
</comment>
<keyword evidence="4" id="KW-0406">Ion transport</keyword>
<dbReference type="SUPFAM" id="SSF56935">
    <property type="entry name" value="Porins"/>
    <property type="match status" value="1"/>
</dbReference>
<keyword evidence="2 10" id="KW-0813">Transport</keyword>
<feature type="domain" description="TonB-dependent receptor-like beta-barrel" evidence="12">
    <location>
        <begin position="576"/>
        <end position="1046"/>
    </location>
</feature>
<dbReference type="InterPro" id="IPR023997">
    <property type="entry name" value="TonB-dep_OMP_SusC/RagA_CS"/>
</dbReference>
<evidence type="ECO:0000256" key="4">
    <source>
        <dbReference type="ARBA" id="ARBA00022496"/>
    </source>
</evidence>
<dbReference type="Gene3D" id="2.40.170.20">
    <property type="entry name" value="TonB-dependent receptor, beta-barrel domain"/>
    <property type="match status" value="1"/>
</dbReference>
<evidence type="ECO:0000256" key="3">
    <source>
        <dbReference type="ARBA" id="ARBA00022452"/>
    </source>
</evidence>
<keyword evidence="9 10" id="KW-0998">Cell outer membrane</keyword>
<evidence type="ECO:0000256" key="6">
    <source>
        <dbReference type="ARBA" id="ARBA00023004"/>
    </source>
</evidence>
<dbReference type="PROSITE" id="PS52016">
    <property type="entry name" value="TONB_DEPENDENT_REC_3"/>
    <property type="match status" value="1"/>
</dbReference>
<evidence type="ECO:0000259" key="12">
    <source>
        <dbReference type="Pfam" id="PF00593"/>
    </source>
</evidence>
<evidence type="ECO:0000256" key="7">
    <source>
        <dbReference type="ARBA" id="ARBA00023077"/>
    </source>
</evidence>
<dbReference type="GO" id="GO:0006826">
    <property type="term" value="P:iron ion transport"/>
    <property type="evidence" value="ECO:0007669"/>
    <property type="project" value="UniProtKB-KW"/>
</dbReference>
<proteinExistence type="inferred from homology"/>
<evidence type="ECO:0000259" key="13">
    <source>
        <dbReference type="Pfam" id="PF07660"/>
    </source>
</evidence>
<dbReference type="Pfam" id="PF07715">
    <property type="entry name" value="Plug"/>
    <property type="match status" value="1"/>
</dbReference>
<dbReference type="Pfam" id="PF07660">
    <property type="entry name" value="STN"/>
    <property type="match status" value="1"/>
</dbReference>
<evidence type="ECO:0000256" key="10">
    <source>
        <dbReference type="PROSITE-ProRule" id="PRU01360"/>
    </source>
</evidence>
<evidence type="ECO:0000313" key="15">
    <source>
        <dbReference type="EMBL" id="MBT1689975.1"/>
    </source>
</evidence>
<dbReference type="InterPro" id="IPR036942">
    <property type="entry name" value="Beta-barrel_TonB_sf"/>
</dbReference>
<dbReference type="NCBIfam" id="TIGR04057">
    <property type="entry name" value="SusC_RagA_signa"/>
    <property type="match status" value="1"/>
</dbReference>
<dbReference type="NCBIfam" id="TIGR04056">
    <property type="entry name" value="OMP_RagA_SusC"/>
    <property type="match status" value="1"/>
</dbReference>
<feature type="domain" description="TonB-dependent receptor plug" evidence="14">
    <location>
        <begin position="234"/>
        <end position="357"/>
    </location>
</feature>
<keyword evidence="6" id="KW-0408">Iron</keyword>
<dbReference type="Pfam" id="PF13715">
    <property type="entry name" value="CarbopepD_reg_2"/>
    <property type="match status" value="1"/>
</dbReference>
<keyword evidence="8 10" id="KW-0472">Membrane</keyword>
<evidence type="ECO:0000256" key="9">
    <source>
        <dbReference type="ARBA" id="ARBA00023237"/>
    </source>
</evidence>
<keyword evidence="4" id="KW-0410">Iron transport</keyword>
<dbReference type="AlphaFoldDB" id="A0AAP2GKX1"/>
<organism evidence="15 16">
    <name type="scientific">Dawidia soli</name>
    <dbReference type="NCBI Taxonomy" id="2782352"/>
    <lineage>
        <taxon>Bacteria</taxon>
        <taxon>Pseudomonadati</taxon>
        <taxon>Bacteroidota</taxon>
        <taxon>Cytophagia</taxon>
        <taxon>Cytophagales</taxon>
        <taxon>Chryseotaleaceae</taxon>
        <taxon>Dawidia</taxon>
    </lineage>
</organism>
<accession>A0AAP2GKX1</accession>
<feature type="domain" description="Secretin/TonB short N-terminal" evidence="13">
    <location>
        <begin position="67"/>
        <end position="115"/>
    </location>
</feature>
<evidence type="ECO:0000256" key="11">
    <source>
        <dbReference type="RuleBase" id="RU003357"/>
    </source>
</evidence>
<dbReference type="InterPro" id="IPR000531">
    <property type="entry name" value="Beta-barrel_TonB"/>
</dbReference>
<evidence type="ECO:0000259" key="14">
    <source>
        <dbReference type="Pfam" id="PF07715"/>
    </source>
</evidence>
<evidence type="ECO:0000256" key="5">
    <source>
        <dbReference type="ARBA" id="ARBA00022692"/>
    </source>
</evidence>
<evidence type="ECO:0000313" key="16">
    <source>
        <dbReference type="Proteomes" id="UP001319180"/>
    </source>
</evidence>
<dbReference type="Pfam" id="PF00593">
    <property type="entry name" value="TonB_dep_Rec_b-barrel"/>
    <property type="match status" value="1"/>
</dbReference>
<reference evidence="15 16" key="1">
    <citation type="submission" date="2021-05" db="EMBL/GenBank/DDBJ databases">
        <title>A Polyphasic approach of four new species of the genus Ohtaekwangia: Ohtaekwangia histidinii sp. nov., Ohtaekwangia cretensis sp. nov., Ohtaekwangia indiensis sp. nov., Ohtaekwangia reichenbachii sp. nov. from diverse environment.</title>
        <authorList>
            <person name="Octaviana S."/>
        </authorList>
    </citation>
    <scope>NUCLEOTIDE SEQUENCE [LARGE SCALE GENOMIC DNA]</scope>
    <source>
        <strain evidence="15 16">PWU37</strain>
    </source>
</reference>
<dbReference type="InterPro" id="IPR011662">
    <property type="entry name" value="Secretin/TonB_short_N"/>
</dbReference>
<keyword evidence="5 10" id="KW-0812">Transmembrane</keyword>
<gene>
    <name evidence="15" type="ORF">KK078_25655</name>
</gene>
<dbReference type="Gene3D" id="2.170.130.10">
    <property type="entry name" value="TonB-dependent receptor, plug domain"/>
    <property type="match status" value="1"/>
</dbReference>
<dbReference type="InterPro" id="IPR037066">
    <property type="entry name" value="Plug_dom_sf"/>
</dbReference>
<evidence type="ECO:0000256" key="2">
    <source>
        <dbReference type="ARBA" id="ARBA00022448"/>
    </source>
</evidence>
<dbReference type="InterPro" id="IPR039426">
    <property type="entry name" value="TonB-dep_rcpt-like"/>
</dbReference>
<keyword evidence="7 11" id="KW-0798">TonB box</keyword>
<dbReference type="RefSeq" id="WP_254093195.1">
    <property type="nucleotide sequence ID" value="NZ_JAHESC010000052.1"/>
</dbReference>
<keyword evidence="3 10" id="KW-1134">Transmembrane beta strand</keyword>
<dbReference type="EMBL" id="JAHESC010000052">
    <property type="protein sequence ID" value="MBT1689975.1"/>
    <property type="molecule type" value="Genomic_DNA"/>
</dbReference>
<sequence length="1138" mass="129245">MKKKRLAAYFQAVWKVTVISTLSVFLAQPLFAASFFQELTDKHVSLSVDQEEIRKVLTLIQEQTGIKFVYSSTAVPVDQKVSVQVADKPVSDVLHDILAPQQIQYKIMDDRILLFKGPESAVVQNAKPNAERWLAQTVTGRVTDADNVALPGVSIMVKGSTKGTTTDNNGVYALAVGEDDILVFSFIGFKTQEQPVRGRTQVNVMLESDASELDEVVIQDGYGERRKESFTGGPITVSGEELRRVNPMNLLQSIQSFDPSFRVQQDNSFGSDPNRLPDIQVRGATGLPSNATATDQTNGLVNRAEMNNPNLPTFILNGFQVSIQTIYDLDMNRIESITLLKDAAAAAIYGSRAANGVVVITLKKPEEGALQVTFNYDMQVTGPDLSVYDVLNARDKLEYERLAGVYSNTSGRSTWTQLDLDRLYNHRAQAIEEGVDSYWLSEPIQTEIGHKASVAIEGGSNSLTYRLTGRYQTLAGVMKGSKRDRSGLEVYLQYNKEKFNISNSVQVSQVSAHESPYGSFEQYVKTNPYYRKSDENGNVMQVLDFFQAHNMNDWVEYLNPVYDATLHSFNKNVYTQIINQTGFYWRLTPRLELRGQLNLDKKLTQEDMFKSPFRNEYANYAGDDLKKRGEYQYKTNDEITYDGNVVLNYNKTIDKHTIFANLGANIRDYTSDFTAFRAIGFVNDRFDQVGFATRYREDDMPGGWYSQERLLGYFASANYSYKDRYLADVSVRMDGSSKFGNDNKFAPFWAAGLGWNLHKESFLQGNPNINQLKLRATTGVTGEVSFESYLAETTYKYFNDWYSSGVGAAFMGYGNNDLRWQRTRQYDLGLESIFFKNRLSFTLRGYYKLTDDLVADIVVPPSLGFTSYKSNLGKMENKGFELYMRGTVYRTNHWNVSLWANASRNVNTIKKISESLKKYNEQIDDEQGEDDNQTTPLLRYYEGESLNTIYAVRSLGIDPENGKEIFLKKDGTLTYEYSVKDFVAVGDKAPKVDGSFGTDIMYRNFTLSLNFYGRFGGDLYNQTLIDRVENANPYENVDARVFQGRWKQPGDHAAFKDITNLEKTRASSRFVQRENTVELRSANLFYEVPSVMARRWKMRTMRLGVTANDITRWSTIKMERGIDYPFARSVTFSLFSTF</sequence>
<evidence type="ECO:0000256" key="8">
    <source>
        <dbReference type="ARBA" id="ARBA00023136"/>
    </source>
</evidence>
<dbReference type="GO" id="GO:0009279">
    <property type="term" value="C:cell outer membrane"/>
    <property type="evidence" value="ECO:0007669"/>
    <property type="project" value="UniProtKB-SubCell"/>
</dbReference>
<dbReference type="SUPFAM" id="SSF49464">
    <property type="entry name" value="Carboxypeptidase regulatory domain-like"/>
    <property type="match status" value="1"/>
</dbReference>
<comment type="subcellular location">
    <subcellularLocation>
        <location evidence="1 10">Cell outer membrane</location>
        <topology evidence="1 10">Multi-pass membrane protein</topology>
    </subcellularLocation>
</comment>